<dbReference type="Gene3D" id="2.60.40.10">
    <property type="entry name" value="Immunoglobulins"/>
    <property type="match status" value="1"/>
</dbReference>
<evidence type="ECO:0000313" key="3">
    <source>
        <dbReference type="EMBL" id="GER53912.1"/>
    </source>
</evidence>
<organism evidence="3 4">
    <name type="scientific">Striga asiatica</name>
    <name type="common">Asiatic witchweed</name>
    <name type="synonym">Buchnera asiatica</name>
    <dbReference type="NCBI Taxonomy" id="4170"/>
    <lineage>
        <taxon>Eukaryota</taxon>
        <taxon>Viridiplantae</taxon>
        <taxon>Streptophyta</taxon>
        <taxon>Embryophyta</taxon>
        <taxon>Tracheophyta</taxon>
        <taxon>Spermatophyta</taxon>
        <taxon>Magnoliopsida</taxon>
        <taxon>eudicotyledons</taxon>
        <taxon>Gunneridae</taxon>
        <taxon>Pentapetalae</taxon>
        <taxon>asterids</taxon>
        <taxon>lamiids</taxon>
        <taxon>Lamiales</taxon>
        <taxon>Orobanchaceae</taxon>
        <taxon>Buchnereae</taxon>
        <taxon>Striga</taxon>
    </lineage>
</organism>
<name>A0A5A7R907_STRAF</name>
<proteinExistence type="predicted"/>
<dbReference type="Pfam" id="PF00635">
    <property type="entry name" value="Motile_Sperm"/>
    <property type="match status" value="1"/>
</dbReference>
<feature type="domain" description="MSP" evidence="2">
    <location>
        <begin position="70"/>
        <end position="217"/>
    </location>
</feature>
<dbReference type="InterPro" id="IPR013783">
    <property type="entry name" value="Ig-like_fold"/>
</dbReference>
<dbReference type="SUPFAM" id="SSF54648">
    <property type="entry name" value="DLC"/>
    <property type="match status" value="1"/>
</dbReference>
<evidence type="ECO:0000313" key="4">
    <source>
        <dbReference type="Proteomes" id="UP000325081"/>
    </source>
</evidence>
<dbReference type="GO" id="GO:0007017">
    <property type="term" value="P:microtubule-based process"/>
    <property type="evidence" value="ECO:0007669"/>
    <property type="project" value="InterPro"/>
</dbReference>
<sequence>MAIADSPHHPKWGICPFWQSAAPSSSSSSTQNLYDQPPQNHGHQYGGAAPNTRSSAVSSVARSILPTRRRLRLDPSSNLYFPCAWVNYLFSSSFVLVKVSPFFWGFRDEPGKQARSAVRIKNSSKSYVAFKFQTTEPKSCYMRPPGGILAPGEGLIASVFKFVEHPENNEKPVNQKSKAKFKIMSLKVKEGTDYVPELFDEQRDQVTVERILRVVFLDPERANPALDKLKRQLAEADTALEARKKPPQTDTGPRVVGLGEGLVIDEWKERREKYLARQQVEARMLEGKAVVKETDMLQTMQQNALNLAAKALDFFDVTDSTDIARFIKKEFDRVYGPGWQCIVGRDFGSFVTHCCGCFIHFYVGSLAILLFKGSSNGQEDHGDVHQFQAMKGITN</sequence>
<dbReference type="EMBL" id="BKCP01010848">
    <property type="protein sequence ID" value="GER53912.1"/>
    <property type="molecule type" value="Genomic_DNA"/>
</dbReference>
<dbReference type="InterPro" id="IPR008962">
    <property type="entry name" value="PapD-like_sf"/>
</dbReference>
<dbReference type="PANTHER" id="PTHR11886:SF70">
    <property type="entry name" value="DYNEIN LIGHT CHAIN"/>
    <property type="match status" value="1"/>
</dbReference>
<dbReference type="SUPFAM" id="SSF49354">
    <property type="entry name" value="PapD-like"/>
    <property type="match status" value="1"/>
</dbReference>
<dbReference type="FunFam" id="3.30.740.10:FF:000008">
    <property type="entry name" value="Dynein light chain"/>
    <property type="match status" value="1"/>
</dbReference>
<dbReference type="Proteomes" id="UP000325081">
    <property type="component" value="Unassembled WGS sequence"/>
</dbReference>
<comment type="caution">
    <text evidence="3">The sequence shown here is derived from an EMBL/GenBank/DDBJ whole genome shotgun (WGS) entry which is preliminary data.</text>
</comment>
<dbReference type="GO" id="GO:0045505">
    <property type="term" value="F:dynein intermediate chain binding"/>
    <property type="evidence" value="ECO:0007669"/>
    <property type="project" value="TreeGrafter"/>
</dbReference>
<dbReference type="OrthoDB" id="845153at2759"/>
<dbReference type="GO" id="GO:0005868">
    <property type="term" value="C:cytoplasmic dynein complex"/>
    <property type="evidence" value="ECO:0007669"/>
    <property type="project" value="TreeGrafter"/>
</dbReference>
<dbReference type="Pfam" id="PF01221">
    <property type="entry name" value="Dynein_light"/>
    <property type="match status" value="1"/>
</dbReference>
<gene>
    <name evidence="3" type="ORF">STAS_31462</name>
</gene>
<accession>A0A5A7R907</accession>
<feature type="compositionally biased region" description="Polar residues" evidence="1">
    <location>
        <begin position="30"/>
        <end position="42"/>
    </location>
</feature>
<reference evidence="4" key="1">
    <citation type="journal article" date="2019" name="Curr. Biol.">
        <title>Genome Sequence of Striga asiatica Provides Insight into the Evolution of Plant Parasitism.</title>
        <authorList>
            <person name="Yoshida S."/>
            <person name="Kim S."/>
            <person name="Wafula E.K."/>
            <person name="Tanskanen J."/>
            <person name="Kim Y.M."/>
            <person name="Honaas L."/>
            <person name="Yang Z."/>
            <person name="Spallek T."/>
            <person name="Conn C.E."/>
            <person name="Ichihashi Y."/>
            <person name="Cheong K."/>
            <person name="Cui S."/>
            <person name="Der J.P."/>
            <person name="Gundlach H."/>
            <person name="Jiao Y."/>
            <person name="Hori C."/>
            <person name="Ishida J.K."/>
            <person name="Kasahara H."/>
            <person name="Kiba T."/>
            <person name="Kim M.S."/>
            <person name="Koo N."/>
            <person name="Laohavisit A."/>
            <person name="Lee Y.H."/>
            <person name="Lumba S."/>
            <person name="McCourt P."/>
            <person name="Mortimer J.C."/>
            <person name="Mutuku J.M."/>
            <person name="Nomura T."/>
            <person name="Sasaki-Sekimoto Y."/>
            <person name="Seto Y."/>
            <person name="Wang Y."/>
            <person name="Wakatake T."/>
            <person name="Sakakibara H."/>
            <person name="Demura T."/>
            <person name="Yamaguchi S."/>
            <person name="Yoneyama K."/>
            <person name="Manabe R.I."/>
            <person name="Nelson D.C."/>
            <person name="Schulman A.H."/>
            <person name="Timko M.P."/>
            <person name="dePamphilis C.W."/>
            <person name="Choi D."/>
            <person name="Shirasu K."/>
        </authorList>
    </citation>
    <scope>NUCLEOTIDE SEQUENCE [LARGE SCALE GENOMIC DNA]</scope>
    <source>
        <strain evidence="4">cv. UVA1</strain>
    </source>
</reference>
<evidence type="ECO:0000256" key="1">
    <source>
        <dbReference type="SAM" id="MobiDB-lite"/>
    </source>
</evidence>
<evidence type="ECO:0000259" key="2">
    <source>
        <dbReference type="PROSITE" id="PS50202"/>
    </source>
</evidence>
<feature type="region of interest" description="Disordered" evidence="1">
    <location>
        <begin position="26"/>
        <end position="53"/>
    </location>
</feature>
<dbReference type="InterPro" id="IPR037177">
    <property type="entry name" value="DLC_sf"/>
</dbReference>
<dbReference type="CDD" id="cd21452">
    <property type="entry name" value="DLC-like_DYNLL1_DYNLL2"/>
    <property type="match status" value="1"/>
</dbReference>
<dbReference type="Gene3D" id="3.30.740.10">
    <property type="entry name" value="Protein Inhibitor Of Neuronal Nitric Oxide Synthase"/>
    <property type="match status" value="1"/>
</dbReference>
<dbReference type="InterPro" id="IPR001372">
    <property type="entry name" value="Dynein_light_chain_typ-1/2"/>
</dbReference>
<dbReference type="SMART" id="SM01375">
    <property type="entry name" value="Dynein_light"/>
    <property type="match status" value="1"/>
</dbReference>
<dbReference type="AlphaFoldDB" id="A0A5A7R907"/>
<dbReference type="PANTHER" id="PTHR11886">
    <property type="entry name" value="DYNEIN LIGHT CHAIN"/>
    <property type="match status" value="1"/>
</dbReference>
<protein>
    <submittedName>
        <fullName evidence="3">Dynein light chain 1</fullName>
    </submittedName>
</protein>
<dbReference type="InterPro" id="IPR000535">
    <property type="entry name" value="MSP_dom"/>
</dbReference>
<keyword evidence="4" id="KW-1185">Reference proteome</keyword>
<dbReference type="PROSITE" id="PS50202">
    <property type="entry name" value="MSP"/>
    <property type="match status" value="1"/>
</dbReference>